<comment type="caution">
    <text evidence="1">The sequence shown here is derived from an EMBL/GenBank/DDBJ whole genome shotgun (WGS) entry which is preliminary data.</text>
</comment>
<evidence type="ECO:0000313" key="2">
    <source>
        <dbReference type="EMBL" id="KAK3246601.1"/>
    </source>
</evidence>
<evidence type="ECO:0000313" key="3">
    <source>
        <dbReference type="Proteomes" id="UP001190700"/>
    </source>
</evidence>
<reference evidence="1 3" key="1">
    <citation type="journal article" date="2015" name="Genome Biol. Evol.">
        <title>Comparative Genomics of a Bacterivorous Green Alga Reveals Evolutionary Causalities and Consequences of Phago-Mixotrophic Mode of Nutrition.</title>
        <authorList>
            <person name="Burns J.A."/>
            <person name="Paasch A."/>
            <person name="Narechania A."/>
            <person name="Kim E."/>
        </authorList>
    </citation>
    <scope>NUCLEOTIDE SEQUENCE [LARGE SCALE GENOMIC DNA]</scope>
    <source>
        <strain evidence="1">PLY_AMNH</strain>
    </source>
</reference>
<reference evidence="1" key="2">
    <citation type="submission" date="2023-06" db="EMBL/GenBank/DDBJ databases">
        <title>Long-read-based genome assembly of the green algal bacterivore Cymbomonas tetramitiformis.</title>
        <authorList>
            <person name="Gyaltshen Y."/>
            <person name="Rozenberg A."/>
            <person name="Paasch A."/>
            <person name="Burns J.A."/>
            <person name="Warring S."/>
            <person name="Larson R."/>
            <person name="Maurer-Alcala X."/>
            <person name="Dacks J."/>
            <person name="Kim E."/>
        </authorList>
    </citation>
    <scope>NUCLEOTIDE SEQUENCE</scope>
    <source>
        <strain evidence="1">PLY_AMNH</strain>
    </source>
</reference>
<dbReference type="AlphaFoldDB" id="A0AAE0C2G8"/>
<proteinExistence type="predicted"/>
<sequence>MPQSAKFQVAADDGAEAFAAAVADYGAPAVLAGGEFDGIDAPAYVHYPAVMKAMKEKVGVHLTHVSFADDDGVNAHHAPVSERAFR</sequence>
<evidence type="ECO:0000313" key="1">
    <source>
        <dbReference type="EMBL" id="KAK3246599.1"/>
    </source>
</evidence>
<dbReference type="EMBL" id="LGRX02029653">
    <property type="protein sequence ID" value="KAK3246601.1"/>
    <property type="molecule type" value="Genomic_DNA"/>
</dbReference>
<gene>
    <name evidence="2" type="ORF">CYMTET_43869</name>
    <name evidence="1" type="ORF">CYMTET_43870</name>
</gene>
<keyword evidence="3" id="KW-1185">Reference proteome</keyword>
<organism evidence="1 3">
    <name type="scientific">Cymbomonas tetramitiformis</name>
    <dbReference type="NCBI Taxonomy" id="36881"/>
    <lineage>
        <taxon>Eukaryota</taxon>
        <taxon>Viridiplantae</taxon>
        <taxon>Chlorophyta</taxon>
        <taxon>Pyramimonadophyceae</taxon>
        <taxon>Pyramimonadales</taxon>
        <taxon>Pyramimonadaceae</taxon>
        <taxon>Cymbomonas</taxon>
    </lineage>
</organism>
<accession>A0AAE0C2G8</accession>
<dbReference type="Proteomes" id="UP001190700">
    <property type="component" value="Unassembled WGS sequence"/>
</dbReference>
<protein>
    <submittedName>
        <fullName evidence="1">Uncharacterized protein</fullName>
    </submittedName>
</protein>
<name>A0AAE0C2G8_9CHLO</name>
<dbReference type="EMBL" id="LGRX02029654">
    <property type="protein sequence ID" value="KAK3246599.1"/>
    <property type="molecule type" value="Genomic_DNA"/>
</dbReference>